<organism evidence="4 5">
    <name type="scientific">Emericellopsis cladophorae</name>
    <dbReference type="NCBI Taxonomy" id="2686198"/>
    <lineage>
        <taxon>Eukaryota</taxon>
        <taxon>Fungi</taxon>
        <taxon>Dikarya</taxon>
        <taxon>Ascomycota</taxon>
        <taxon>Pezizomycotina</taxon>
        <taxon>Sordariomycetes</taxon>
        <taxon>Hypocreomycetidae</taxon>
        <taxon>Hypocreales</taxon>
        <taxon>Bionectriaceae</taxon>
        <taxon>Emericellopsis</taxon>
    </lineage>
</organism>
<evidence type="ECO:0000259" key="3">
    <source>
        <dbReference type="Pfam" id="PF20684"/>
    </source>
</evidence>
<dbReference type="PANTHER" id="PTHR35179">
    <property type="entry name" value="PROTEIN CBG02620"/>
    <property type="match status" value="1"/>
</dbReference>
<feature type="domain" description="Rhodopsin" evidence="3">
    <location>
        <begin position="440"/>
        <end position="649"/>
    </location>
</feature>
<keyword evidence="2" id="KW-0812">Transmembrane</keyword>
<dbReference type="InterPro" id="IPR049326">
    <property type="entry name" value="Rhodopsin_dom_fungi"/>
</dbReference>
<dbReference type="RefSeq" id="XP_051361358.1">
    <property type="nucleotide sequence ID" value="XM_051507396.1"/>
</dbReference>
<dbReference type="OrthoDB" id="5393654at2759"/>
<evidence type="ECO:0000313" key="4">
    <source>
        <dbReference type="EMBL" id="KAI6780502.1"/>
    </source>
</evidence>
<feature type="transmembrane region" description="Helical" evidence="2">
    <location>
        <begin position="471"/>
        <end position="495"/>
    </location>
</feature>
<sequence>MTRWNNRGRGAYRGNSSRQWRASAPLPTPELPVGKCLASLGVAEIDKLVQSQQVKETKIEDVRYVASYNWLDRGSEANIVVPGQPPRWTPSRHDAKLERDSGQYYRDKNAARFPKHPFAPAIAACLAAASSPPVLANINLVGCGSTLGNLLRFVRGEDRKCRMLVQKVGHTVFLVRRENSPTELIPDVRGHGHTFPEAFTTWDPEVKGSASHQRMITYNFGGLKLLVRYEADGYLDTKDKSVASVKRPSCGQEGPSLPDTGIPSTAVDALTAALSRGGSLSSSHVPIVGTEIHVQRAGRAPDQSQIFDIKTRGSHRRDDDHVGAELPRLWISQIPKFVLAFHNYGIFRVADVSVHDVRDRVQAWESENQTALGRLAAVLHYIIDACTTQKLGAGKLEVLIDGEGTLKVCEQREGVGDVLPVDLRHSPNLFRVPWTARPSLCCQLQLSAIKAGAGRHAWNLTVEQYQEVLQWFYANTVIYLPTAYFTKVTLLLLTARAYAIERFVARVIFTFIWGLLIAFIPLQVLKIFICNPIESFWRQDVEGTCLAQRRIFVADAALAVVSDVMILVVPIVVTMKLRMSVAKKIKIMGLLGAGGVAIAVTIWRLVKIVESQYSNNTTVSWRLLNILTILELSIGLMCSCLPSVNILWERARCSAMVGAVSYTQRRTRKKMHGFTTMAKRRAKKKAMVAPWLTATPPQGQVSTTSDFERELALFWGHDPNSTESLEDLYATQRATSLDGRREGWLDNDTLPVPATAMTGASSWTHQRSAIDSALMTVSGNMAWESIWDGQPNRRSNE</sequence>
<reference evidence="4" key="1">
    <citation type="journal article" date="2021" name="J Fungi (Basel)">
        <title>Genomic and Metabolomic Analyses of the Marine Fungus Emericellopsis cladophorae: Insights into Saltwater Adaptability Mechanisms and Its Biosynthetic Potential.</title>
        <authorList>
            <person name="Goncalves M.F.M."/>
            <person name="Hilario S."/>
            <person name="Van de Peer Y."/>
            <person name="Esteves A.C."/>
            <person name="Alves A."/>
        </authorList>
    </citation>
    <scope>NUCLEOTIDE SEQUENCE</scope>
    <source>
        <strain evidence="4">MUM 19.33</strain>
    </source>
</reference>
<dbReference type="Pfam" id="PF20684">
    <property type="entry name" value="Fung_rhodopsin"/>
    <property type="match status" value="1"/>
</dbReference>
<proteinExistence type="predicted"/>
<evidence type="ECO:0000256" key="2">
    <source>
        <dbReference type="SAM" id="Phobius"/>
    </source>
</evidence>
<evidence type="ECO:0000313" key="5">
    <source>
        <dbReference type="Proteomes" id="UP001055219"/>
    </source>
</evidence>
<dbReference type="PANTHER" id="PTHR35179:SF2">
    <property type="entry name" value="START DOMAIN-CONTAINING PROTEIN"/>
    <property type="match status" value="1"/>
</dbReference>
<gene>
    <name evidence="4" type="ORF">J7T54_000141</name>
</gene>
<accession>A0A9Q0BCM7</accession>
<feature type="transmembrane region" description="Helical" evidence="2">
    <location>
        <begin position="556"/>
        <end position="575"/>
    </location>
</feature>
<reference evidence="4" key="2">
    <citation type="submission" date="2022-07" db="EMBL/GenBank/DDBJ databases">
        <authorList>
            <person name="Goncalves M.F.M."/>
            <person name="Hilario S."/>
            <person name="Van De Peer Y."/>
            <person name="Esteves A.C."/>
            <person name="Alves A."/>
        </authorList>
    </citation>
    <scope>NUCLEOTIDE SEQUENCE</scope>
    <source>
        <strain evidence="4">MUM 19.33</strain>
    </source>
</reference>
<feature type="transmembrane region" description="Helical" evidence="2">
    <location>
        <begin position="587"/>
        <end position="606"/>
    </location>
</feature>
<name>A0A9Q0BCM7_9HYPO</name>
<keyword evidence="2" id="KW-0472">Membrane</keyword>
<feature type="transmembrane region" description="Helical" evidence="2">
    <location>
        <begin position="626"/>
        <end position="648"/>
    </location>
</feature>
<dbReference type="AlphaFoldDB" id="A0A9Q0BCM7"/>
<dbReference type="Proteomes" id="UP001055219">
    <property type="component" value="Unassembled WGS sequence"/>
</dbReference>
<feature type="region of interest" description="Disordered" evidence="1">
    <location>
        <begin position="1"/>
        <end position="26"/>
    </location>
</feature>
<dbReference type="EMBL" id="JAGIXG020000031">
    <property type="protein sequence ID" value="KAI6780502.1"/>
    <property type="molecule type" value="Genomic_DNA"/>
</dbReference>
<evidence type="ECO:0000256" key="1">
    <source>
        <dbReference type="SAM" id="MobiDB-lite"/>
    </source>
</evidence>
<comment type="caution">
    <text evidence="4">The sequence shown here is derived from an EMBL/GenBank/DDBJ whole genome shotgun (WGS) entry which is preliminary data.</text>
</comment>
<protein>
    <submittedName>
        <fullName evidence="4">Geranylgeranyl pyrophosphate synthetase</fullName>
    </submittedName>
</protein>
<keyword evidence="2" id="KW-1133">Transmembrane helix</keyword>
<keyword evidence="5" id="KW-1185">Reference proteome</keyword>
<feature type="transmembrane region" description="Helical" evidence="2">
    <location>
        <begin position="507"/>
        <end position="529"/>
    </location>
</feature>
<dbReference type="GeneID" id="75826663"/>